<reference evidence="1 2" key="1">
    <citation type="submission" date="2016-10" db="EMBL/GenBank/DDBJ databases">
        <authorList>
            <person name="de Groot N.N."/>
        </authorList>
    </citation>
    <scope>NUCLEOTIDE SEQUENCE [LARGE SCALE GENOMIC DNA]</scope>
    <source>
        <strain evidence="1 2">CGMCC 4.1877</strain>
    </source>
</reference>
<protein>
    <submittedName>
        <fullName evidence="1">Uncharacterized protein</fullName>
    </submittedName>
</protein>
<keyword evidence="2" id="KW-1185">Reference proteome</keyword>
<sequence length="137" mass="14925">MTAHHTAQPPLRTDDDVFDRVSALVGRATADRQLWMMFVDGDDRQSPVVMPVSDMPSEPEPGTAAKLAQVLGGVREELTTDRGPGSVILTWERLGPDRPVSADRAWADVLDEACRLGDVVLRGMFLSTPGGTQRLRS</sequence>
<name>A0A1I5B748_PSUAM</name>
<evidence type="ECO:0000313" key="2">
    <source>
        <dbReference type="Proteomes" id="UP000199614"/>
    </source>
</evidence>
<dbReference type="EMBL" id="FOUY01000019">
    <property type="protein sequence ID" value="SFN70526.1"/>
    <property type="molecule type" value="Genomic_DNA"/>
</dbReference>
<gene>
    <name evidence="1" type="ORF">SAMN05216207_1019110</name>
</gene>
<dbReference type="AlphaFoldDB" id="A0A1I5B748"/>
<dbReference type="RefSeq" id="WP_093345774.1">
    <property type="nucleotide sequence ID" value="NZ_FOUY01000019.1"/>
</dbReference>
<proteinExistence type="predicted"/>
<dbReference type="OrthoDB" id="5123240at2"/>
<dbReference type="SUPFAM" id="SSF54373">
    <property type="entry name" value="FAD-linked reductases, C-terminal domain"/>
    <property type="match status" value="1"/>
</dbReference>
<evidence type="ECO:0000313" key="1">
    <source>
        <dbReference type="EMBL" id="SFN70526.1"/>
    </source>
</evidence>
<organism evidence="1 2">
    <name type="scientific">Pseudonocardia ammonioxydans</name>
    <dbReference type="NCBI Taxonomy" id="260086"/>
    <lineage>
        <taxon>Bacteria</taxon>
        <taxon>Bacillati</taxon>
        <taxon>Actinomycetota</taxon>
        <taxon>Actinomycetes</taxon>
        <taxon>Pseudonocardiales</taxon>
        <taxon>Pseudonocardiaceae</taxon>
        <taxon>Pseudonocardia</taxon>
    </lineage>
</organism>
<accession>A0A1I5B748</accession>
<dbReference type="Proteomes" id="UP000199614">
    <property type="component" value="Unassembled WGS sequence"/>
</dbReference>